<sequence>MKKLIKVEQTGCAPCIAVGNYLKDELDVPHTVVNVGDHPDVAAFYELASVPTTLLIEVEDPEELKGKELARSIKFNPAELDELAAALTE</sequence>
<evidence type="ECO:0000313" key="1">
    <source>
        <dbReference type="EMBL" id="AHZ09864.1"/>
    </source>
</evidence>
<accession>A0A024AZS4</accession>
<keyword evidence="2" id="KW-1185">Reference proteome</keyword>
<dbReference type="EMBL" id="KJ489398">
    <property type="protein sequence ID" value="AHZ09864.1"/>
    <property type="molecule type" value="Genomic_DNA"/>
</dbReference>
<dbReference type="GeneID" id="19525481"/>
<protein>
    <submittedName>
        <fullName evidence="1">Thioredoxin</fullName>
    </submittedName>
</protein>
<reference evidence="2" key="1">
    <citation type="submission" date="2014-09" db="EMBL/GenBank/DDBJ databases">
        <authorList>
            <person name="Sauder A.B."/>
            <person name="McKenzie Q.R."/>
            <person name="Temple L.M."/>
            <person name="Alexis B.K."/>
            <person name="Al-Atrache Z."/>
            <person name="Lewis L.O."/>
            <person name="Loesser-Casey K.E."/>
            <person name="Mitchell K.J."/>
        </authorList>
    </citation>
    <scope>NUCLEOTIDE SEQUENCE [LARGE SCALE GENOMIC DNA]</scope>
</reference>
<organism evidence="1 2">
    <name type="scientific">Bacillus phage Evoli</name>
    <dbReference type="NCBI Taxonomy" id="1486658"/>
    <lineage>
        <taxon>Viruses</taxon>
        <taxon>Duplodnaviria</taxon>
        <taxon>Heunggongvirae</taxon>
        <taxon>Uroviricota</taxon>
        <taxon>Caudoviricetes</taxon>
        <taxon>Herelleviridae</taxon>
        <taxon>Bastillevirinae</taxon>
        <taxon>Bastillevirus</taxon>
        <taxon>Bastillevirus evoli</taxon>
    </lineage>
</organism>
<dbReference type="CDD" id="cd02947">
    <property type="entry name" value="TRX_family"/>
    <property type="match status" value="1"/>
</dbReference>
<dbReference type="OrthoDB" id="18350at10239"/>
<dbReference type="RefSeq" id="YP_009035661.1">
    <property type="nucleotide sequence ID" value="NC_024207.1"/>
</dbReference>
<dbReference type="InterPro" id="IPR036249">
    <property type="entry name" value="Thioredoxin-like_sf"/>
</dbReference>
<evidence type="ECO:0000313" key="2">
    <source>
        <dbReference type="Proteomes" id="UP000026901"/>
    </source>
</evidence>
<proteinExistence type="predicted"/>
<dbReference type="SUPFAM" id="SSF52833">
    <property type="entry name" value="Thioredoxin-like"/>
    <property type="match status" value="1"/>
</dbReference>
<dbReference type="Proteomes" id="UP000026901">
    <property type="component" value="Segment"/>
</dbReference>
<dbReference type="KEGG" id="vg:19525481"/>
<name>A0A024AZS4_9CAUD</name>